<organism evidence="1">
    <name type="scientific">viral metagenome</name>
    <dbReference type="NCBI Taxonomy" id="1070528"/>
    <lineage>
        <taxon>unclassified sequences</taxon>
        <taxon>metagenomes</taxon>
        <taxon>organismal metagenomes</taxon>
    </lineage>
</organism>
<proteinExistence type="predicted"/>
<sequence length="229" mass="25424">MKTLVSVICLVFLIFGTALADVKVSISGGKKLVTEESTDLDVKVSLPFDEEYKIDLNNKDGNRRALVNIRIDGRAVTKDGLILRAGERVSLERFLDSGTLSKGKKFKFIPKDEESLRDDNPEDGQIIITVQYEKSDKPVVGYQGDIYSRTTTDSSSSTLTIYPTCGTTFTNTSLSTISSETYSPGITVEGSESTQRFQREKIGELEDQIDTLVIRLVGYYKTQPILLNK</sequence>
<dbReference type="EMBL" id="MT144837">
    <property type="protein sequence ID" value="QJI00228.1"/>
    <property type="molecule type" value="Genomic_DNA"/>
</dbReference>
<name>A0A6H1ZAY6_9ZZZZ</name>
<evidence type="ECO:0000313" key="2">
    <source>
        <dbReference type="EMBL" id="QJI00228.1"/>
    </source>
</evidence>
<evidence type="ECO:0000313" key="1">
    <source>
        <dbReference type="EMBL" id="QJA44350.1"/>
    </source>
</evidence>
<dbReference type="EMBL" id="MT143975">
    <property type="protein sequence ID" value="QJA44350.1"/>
    <property type="molecule type" value="Genomic_DNA"/>
</dbReference>
<dbReference type="AlphaFoldDB" id="A0A6H1ZAY6"/>
<reference evidence="1" key="1">
    <citation type="submission" date="2020-03" db="EMBL/GenBank/DDBJ databases">
        <title>The deep terrestrial virosphere.</title>
        <authorList>
            <person name="Holmfeldt K."/>
            <person name="Nilsson E."/>
            <person name="Simone D."/>
            <person name="Lopez-Fernandez M."/>
            <person name="Wu X."/>
            <person name="de Brujin I."/>
            <person name="Lundin D."/>
            <person name="Andersson A."/>
            <person name="Bertilsson S."/>
            <person name="Dopson M."/>
        </authorList>
    </citation>
    <scope>NUCLEOTIDE SEQUENCE</scope>
    <source>
        <strain evidence="1">TM448A00093</strain>
        <strain evidence="2">TM448B01884</strain>
    </source>
</reference>
<accession>A0A6H1ZAY6</accession>
<gene>
    <name evidence="1" type="ORF">TM448A00093_0080</name>
    <name evidence="2" type="ORF">TM448B01884_0020</name>
</gene>
<protein>
    <submittedName>
        <fullName evidence="1">Uncharacterized protein</fullName>
    </submittedName>
</protein>